<evidence type="ECO:0000313" key="1">
    <source>
        <dbReference type="EMBL" id="KPX62865.1"/>
    </source>
</evidence>
<gene>
    <name evidence="1" type="ORF">ALO35_05051</name>
</gene>
<dbReference type="Proteomes" id="UP000050265">
    <property type="component" value="Unassembled WGS sequence"/>
</dbReference>
<reference evidence="1 2" key="1">
    <citation type="submission" date="2015-09" db="EMBL/GenBank/DDBJ databases">
        <title>Genome announcement of multiple Pseudomonas syringae strains.</title>
        <authorList>
            <person name="Thakur S."/>
            <person name="Wang P.W."/>
            <person name="Gong Y."/>
            <person name="Weir B.S."/>
            <person name="Guttman D.S."/>
        </authorList>
    </citation>
    <scope>NUCLEOTIDE SEQUENCE [LARGE SCALE GENOMIC DNA]</scope>
    <source>
        <strain evidence="1 2">ICMP3507</strain>
    </source>
</reference>
<dbReference type="AlphaFoldDB" id="A0A0P9TB40"/>
<accession>A0A0P9TB40</accession>
<evidence type="ECO:0000313" key="2">
    <source>
        <dbReference type="Proteomes" id="UP000050265"/>
    </source>
</evidence>
<name>A0A0P9TB40_PSEAV</name>
<protein>
    <submittedName>
        <fullName evidence="1">Monooxygenase</fullName>
    </submittedName>
</protein>
<keyword evidence="1" id="KW-0560">Oxidoreductase</keyword>
<dbReference type="GO" id="GO:0004497">
    <property type="term" value="F:monooxygenase activity"/>
    <property type="evidence" value="ECO:0007669"/>
    <property type="project" value="UniProtKB-KW"/>
</dbReference>
<keyword evidence="1" id="KW-0503">Monooxygenase</keyword>
<sequence length="37" mass="4173">MKILRAVQRLVATPFISKRAAKALTPAIQSFTLPDYR</sequence>
<dbReference type="EMBL" id="LJQP01000330">
    <property type="protein sequence ID" value="KPX62865.1"/>
    <property type="molecule type" value="Genomic_DNA"/>
</dbReference>
<organism evidence="1 2">
    <name type="scientific">Pseudomonas amygdali pv. lachrymans</name>
    <name type="common">Pseudomonas syringae pv. lachrymans</name>
    <dbReference type="NCBI Taxonomy" id="53707"/>
    <lineage>
        <taxon>Bacteria</taxon>
        <taxon>Pseudomonadati</taxon>
        <taxon>Pseudomonadota</taxon>
        <taxon>Gammaproteobacteria</taxon>
        <taxon>Pseudomonadales</taxon>
        <taxon>Pseudomonadaceae</taxon>
        <taxon>Pseudomonas</taxon>
        <taxon>Pseudomonas amygdali</taxon>
    </lineage>
</organism>
<proteinExistence type="predicted"/>
<comment type="caution">
    <text evidence="1">The sequence shown here is derived from an EMBL/GenBank/DDBJ whole genome shotgun (WGS) entry which is preliminary data.</text>
</comment>
<dbReference type="PATRIC" id="fig|53707.9.peg.2943"/>